<reference evidence="1" key="1">
    <citation type="submission" date="2022-10" db="EMBL/GenBank/DDBJ databases">
        <authorList>
            <person name="Hyden B.L."/>
            <person name="Feng K."/>
            <person name="Yates T."/>
            <person name="Jawdy S."/>
            <person name="Smart L.B."/>
            <person name="Muchero W."/>
        </authorList>
    </citation>
    <scope>NUCLEOTIDE SEQUENCE</scope>
    <source>
        <tissue evidence="1">Shoot tip</tissue>
    </source>
</reference>
<organism evidence="1 2">
    <name type="scientific">Salix suchowensis</name>
    <dbReference type="NCBI Taxonomy" id="1278906"/>
    <lineage>
        <taxon>Eukaryota</taxon>
        <taxon>Viridiplantae</taxon>
        <taxon>Streptophyta</taxon>
        <taxon>Embryophyta</taxon>
        <taxon>Tracheophyta</taxon>
        <taxon>Spermatophyta</taxon>
        <taxon>Magnoliopsida</taxon>
        <taxon>eudicotyledons</taxon>
        <taxon>Gunneridae</taxon>
        <taxon>Pentapetalae</taxon>
        <taxon>rosids</taxon>
        <taxon>fabids</taxon>
        <taxon>Malpighiales</taxon>
        <taxon>Salicaceae</taxon>
        <taxon>Saliceae</taxon>
        <taxon>Salix</taxon>
    </lineage>
</organism>
<proteinExistence type="predicted"/>
<dbReference type="EMBL" id="JAPFFI010000006">
    <property type="protein sequence ID" value="KAJ6390014.1"/>
    <property type="molecule type" value="Genomic_DNA"/>
</dbReference>
<comment type="caution">
    <text evidence="1">The sequence shown here is derived from an EMBL/GenBank/DDBJ whole genome shotgun (WGS) entry which is preliminary data.</text>
</comment>
<accession>A0ABQ9BUP9</accession>
<evidence type="ECO:0000313" key="1">
    <source>
        <dbReference type="EMBL" id="KAJ6390014.1"/>
    </source>
</evidence>
<sequence>MPLDHKPISQTQINIHFQTKVQRQEVNSYWSR</sequence>
<evidence type="ECO:0000313" key="2">
    <source>
        <dbReference type="Proteomes" id="UP001141253"/>
    </source>
</evidence>
<name>A0ABQ9BUP9_9ROSI</name>
<keyword evidence="2" id="KW-1185">Reference proteome</keyword>
<gene>
    <name evidence="1" type="ORF">OIU77_024276</name>
</gene>
<reference evidence="1" key="2">
    <citation type="journal article" date="2023" name="Int. J. Mol. Sci.">
        <title>De Novo Assembly and Annotation of 11 Diverse Shrub Willow (Salix) Genomes Reveals Novel Gene Organization in Sex-Linked Regions.</title>
        <authorList>
            <person name="Hyden B."/>
            <person name="Feng K."/>
            <person name="Yates T.B."/>
            <person name="Jawdy S."/>
            <person name="Cereghino C."/>
            <person name="Smart L.B."/>
            <person name="Muchero W."/>
        </authorList>
    </citation>
    <scope>NUCLEOTIDE SEQUENCE</scope>
    <source>
        <tissue evidence="1">Shoot tip</tissue>
    </source>
</reference>
<dbReference type="Proteomes" id="UP001141253">
    <property type="component" value="Chromosome 2"/>
</dbReference>
<protein>
    <submittedName>
        <fullName evidence="1">Uncharacterized protein</fullName>
    </submittedName>
</protein>